<gene>
    <name evidence="8" type="ORF">BXYJ_LOCUS1432</name>
</gene>
<evidence type="ECO:0000256" key="1">
    <source>
        <dbReference type="ARBA" id="ARBA00004167"/>
    </source>
</evidence>
<feature type="transmembrane region" description="Helical" evidence="6">
    <location>
        <begin position="469"/>
        <end position="488"/>
    </location>
</feature>
<dbReference type="Pfam" id="PF16016">
    <property type="entry name" value="VASt"/>
    <property type="match status" value="1"/>
</dbReference>
<dbReference type="GO" id="GO:0005789">
    <property type="term" value="C:endoplasmic reticulum membrane"/>
    <property type="evidence" value="ECO:0007669"/>
    <property type="project" value="UniProtKB-ARBA"/>
</dbReference>
<name>A0A811K2P6_BURXY</name>
<comment type="subcellular location">
    <subcellularLocation>
        <location evidence="1">Membrane</location>
        <topology evidence="1">Single-pass membrane protein</topology>
    </subcellularLocation>
</comment>
<protein>
    <submittedName>
        <fullName evidence="8">(pine wood nematode) hypothetical protein</fullName>
    </submittedName>
</protein>
<dbReference type="AlphaFoldDB" id="A0A811K2P6"/>
<dbReference type="PANTHER" id="PTHR23319">
    <property type="entry name" value="GRAM DOMAIN CONTAINING 1B, ISOFORM E"/>
    <property type="match status" value="1"/>
</dbReference>
<evidence type="ECO:0000256" key="2">
    <source>
        <dbReference type="ARBA" id="ARBA00022692"/>
    </source>
</evidence>
<dbReference type="GO" id="GO:0140268">
    <property type="term" value="C:endoplasmic reticulum-plasma membrane contact site"/>
    <property type="evidence" value="ECO:0007669"/>
    <property type="project" value="TreeGrafter"/>
</dbReference>
<dbReference type="GO" id="GO:0120015">
    <property type="term" value="F:sterol transfer activity"/>
    <property type="evidence" value="ECO:0007669"/>
    <property type="project" value="TreeGrafter"/>
</dbReference>
<dbReference type="EMBL" id="CAJFDI010000001">
    <property type="protein sequence ID" value="CAD5209417.1"/>
    <property type="molecule type" value="Genomic_DNA"/>
</dbReference>
<keyword evidence="4 6" id="KW-0472">Membrane</keyword>
<feature type="region of interest" description="Disordered" evidence="5">
    <location>
        <begin position="159"/>
        <end position="179"/>
    </location>
</feature>
<keyword evidence="2 6" id="KW-0812">Transmembrane</keyword>
<evidence type="ECO:0000256" key="6">
    <source>
        <dbReference type="SAM" id="Phobius"/>
    </source>
</evidence>
<reference evidence="8" key="1">
    <citation type="submission" date="2020-09" db="EMBL/GenBank/DDBJ databases">
        <authorList>
            <person name="Kikuchi T."/>
        </authorList>
    </citation>
    <scope>NUCLEOTIDE SEQUENCE</scope>
    <source>
        <strain evidence="8">Ka4C1</strain>
    </source>
</reference>
<dbReference type="InterPro" id="IPR031968">
    <property type="entry name" value="VASt"/>
</dbReference>
<dbReference type="PANTHER" id="PTHR23319:SF4">
    <property type="entry name" value="GRAM DOMAIN CONTAINING 1B, ISOFORM E"/>
    <property type="match status" value="1"/>
</dbReference>
<evidence type="ECO:0000256" key="4">
    <source>
        <dbReference type="ARBA" id="ARBA00023136"/>
    </source>
</evidence>
<evidence type="ECO:0000313" key="8">
    <source>
        <dbReference type="EMBL" id="CAD5209417.1"/>
    </source>
</evidence>
<evidence type="ECO:0000256" key="3">
    <source>
        <dbReference type="ARBA" id="ARBA00022989"/>
    </source>
</evidence>
<accession>A0A811K2P6</accession>
<proteinExistence type="predicted"/>
<keyword evidence="9" id="KW-1185">Reference proteome</keyword>
<evidence type="ECO:0000256" key="5">
    <source>
        <dbReference type="SAM" id="MobiDB-lite"/>
    </source>
</evidence>
<dbReference type="EMBL" id="CAJFCV020000001">
    <property type="protein sequence ID" value="CAG9084451.1"/>
    <property type="molecule type" value="Genomic_DNA"/>
</dbReference>
<evidence type="ECO:0000313" key="9">
    <source>
        <dbReference type="Proteomes" id="UP000659654"/>
    </source>
</evidence>
<dbReference type="InterPro" id="IPR051482">
    <property type="entry name" value="Cholesterol_transport"/>
</dbReference>
<sequence>MTDEIGSGLRNTKFDIRQTFPRLQRLGQKLKNLVKKDSNLTEKTLQQAHGYYICRFLGFYHTDPESRPLQGNIVVSDDCLAFYPKEEHFKLIIPFDQIECISTSDHLGIKSALQLYKTDGSVLFFSKIIDQKKAFEVLYNVWRTRVGCMCIPKKVDRGARESDEDSTSSSEGPRIMSGMSNSKTVLENTKVVTTASTATTDTVSLNQATLPGTSNARKEPADCDCGEHKGTVFVDKIYALEVDELYQLLFTENESLLNFLKTAKRSDLRYESWTAIEHGERRKKKRTARYTVELSSTLGPKCTHVTEVQVVAEVGPNAVDGYTITKDAVNAGVPYADSFSVFCTYCITRVGPKKSRLKVHGEIVYRKSVMGVFKSIIERMTLSGMHDYYKHLDKYLSSCGSKEETSRNGAGSDWISEFPESEMDTQLESESLQSQDPPSVEIRLRAELVTQRNEIRAQAASLREIQKSLRLVVLLLVLIFVLCISNTYRYSQLDFNSIASGQSFTKPEL</sequence>
<dbReference type="Proteomes" id="UP000659654">
    <property type="component" value="Unassembled WGS sequence"/>
</dbReference>
<feature type="domain" description="VASt" evidence="7">
    <location>
        <begin position="229"/>
        <end position="404"/>
    </location>
</feature>
<evidence type="ECO:0000259" key="7">
    <source>
        <dbReference type="PROSITE" id="PS51778"/>
    </source>
</evidence>
<comment type="caution">
    <text evidence="8">The sequence shown here is derived from an EMBL/GenBank/DDBJ whole genome shotgun (WGS) entry which is preliminary data.</text>
</comment>
<dbReference type="GO" id="GO:0032934">
    <property type="term" value="F:sterol binding"/>
    <property type="evidence" value="ECO:0007669"/>
    <property type="project" value="TreeGrafter"/>
</dbReference>
<dbReference type="Pfam" id="PF02893">
    <property type="entry name" value="GRAM"/>
    <property type="match status" value="1"/>
</dbReference>
<dbReference type="InterPro" id="IPR011993">
    <property type="entry name" value="PH-like_dom_sf"/>
</dbReference>
<dbReference type="GO" id="GO:0032366">
    <property type="term" value="P:intracellular sterol transport"/>
    <property type="evidence" value="ECO:0007669"/>
    <property type="project" value="TreeGrafter"/>
</dbReference>
<dbReference type="Proteomes" id="UP000582659">
    <property type="component" value="Unassembled WGS sequence"/>
</dbReference>
<dbReference type="OrthoDB" id="2162691at2759"/>
<dbReference type="GO" id="GO:0005886">
    <property type="term" value="C:plasma membrane"/>
    <property type="evidence" value="ECO:0007669"/>
    <property type="project" value="TreeGrafter"/>
</dbReference>
<dbReference type="Gene3D" id="2.30.29.30">
    <property type="entry name" value="Pleckstrin-homology domain (PH domain)/Phosphotyrosine-binding domain (PTB)"/>
    <property type="match status" value="1"/>
</dbReference>
<dbReference type="SMR" id="A0A811K2P6"/>
<keyword evidence="3 6" id="KW-1133">Transmembrane helix</keyword>
<dbReference type="InterPro" id="IPR004182">
    <property type="entry name" value="GRAM"/>
</dbReference>
<dbReference type="PROSITE" id="PS51778">
    <property type="entry name" value="VAST"/>
    <property type="match status" value="1"/>
</dbReference>
<organism evidence="8 9">
    <name type="scientific">Bursaphelenchus xylophilus</name>
    <name type="common">Pinewood nematode worm</name>
    <name type="synonym">Aphelenchoides xylophilus</name>
    <dbReference type="NCBI Taxonomy" id="6326"/>
    <lineage>
        <taxon>Eukaryota</taxon>
        <taxon>Metazoa</taxon>
        <taxon>Ecdysozoa</taxon>
        <taxon>Nematoda</taxon>
        <taxon>Chromadorea</taxon>
        <taxon>Rhabditida</taxon>
        <taxon>Tylenchina</taxon>
        <taxon>Tylenchomorpha</taxon>
        <taxon>Aphelenchoidea</taxon>
        <taxon>Aphelenchoididae</taxon>
        <taxon>Bursaphelenchus</taxon>
    </lineage>
</organism>